<reference evidence="1 2" key="1">
    <citation type="submission" date="2016-10" db="EMBL/GenBank/DDBJ databases">
        <authorList>
            <person name="Varghese N."/>
            <person name="Submissions S."/>
        </authorList>
    </citation>
    <scope>NUCLEOTIDE SEQUENCE [LARGE SCALE GENOMIC DNA]</scope>
    <source>
        <strain evidence="1 2">DSM 21619</strain>
    </source>
</reference>
<proteinExistence type="predicted"/>
<dbReference type="Proteomes" id="UP000199735">
    <property type="component" value="Unassembled WGS sequence"/>
</dbReference>
<evidence type="ECO:0000313" key="2">
    <source>
        <dbReference type="Proteomes" id="UP000199735"/>
    </source>
</evidence>
<comment type="caution">
    <text evidence="1">The sequence shown here is derived from an EMBL/GenBank/DDBJ whole genome shotgun (WGS) entry which is preliminary data.</text>
</comment>
<sequence>MMDKQQFELLIRRAPAGYTLPDARFFPLMENHRKTI</sequence>
<dbReference type="EMBL" id="FOCD01000002">
    <property type="protein sequence ID" value="SEN43920.1"/>
    <property type="molecule type" value="Genomic_DNA"/>
</dbReference>
<name>A0AAX2EGF5_9BACI</name>
<dbReference type="AlphaFoldDB" id="A0AAX2EGF5"/>
<evidence type="ECO:0000313" key="1">
    <source>
        <dbReference type="EMBL" id="SEN43920.1"/>
    </source>
</evidence>
<gene>
    <name evidence="1" type="ORF">SAMN04489762_2252</name>
</gene>
<organism evidence="1 2">
    <name type="scientific">Terribacillus saccharophilus</name>
    <dbReference type="NCBI Taxonomy" id="361277"/>
    <lineage>
        <taxon>Bacteria</taxon>
        <taxon>Bacillati</taxon>
        <taxon>Bacillota</taxon>
        <taxon>Bacilli</taxon>
        <taxon>Bacillales</taxon>
        <taxon>Bacillaceae</taxon>
        <taxon>Terribacillus</taxon>
    </lineage>
</organism>
<protein>
    <submittedName>
        <fullName evidence="1">Uncharacterized protein</fullName>
    </submittedName>
</protein>
<accession>A0AAX2EGF5</accession>